<dbReference type="AlphaFoldDB" id="A0A9P4TF83"/>
<evidence type="ECO:0000256" key="4">
    <source>
        <dbReference type="SAM" id="MobiDB-lite"/>
    </source>
</evidence>
<keyword evidence="3" id="KW-0732">Signal</keyword>
<feature type="signal peptide" evidence="3">
    <location>
        <begin position="1"/>
        <end position="23"/>
    </location>
</feature>
<evidence type="ECO:0000313" key="6">
    <source>
        <dbReference type="EMBL" id="KAF3002872.1"/>
    </source>
</evidence>
<protein>
    <recommendedName>
        <fullName evidence="3">Carboxylic ester hydrolase</fullName>
        <ecNumber evidence="3">3.1.1.-</ecNumber>
    </recommendedName>
</protein>
<dbReference type="InterPro" id="IPR019819">
    <property type="entry name" value="Carboxylesterase_B_CS"/>
</dbReference>
<dbReference type="PROSITE" id="PS00122">
    <property type="entry name" value="CARBOXYLESTERASE_B_1"/>
    <property type="match status" value="1"/>
</dbReference>
<dbReference type="InterPro" id="IPR029058">
    <property type="entry name" value="AB_hydrolase_fold"/>
</dbReference>
<accession>A0A9P4TF83</accession>
<dbReference type="InterPro" id="IPR019826">
    <property type="entry name" value="Carboxylesterase_B_AS"/>
</dbReference>
<reference evidence="6" key="1">
    <citation type="submission" date="2019-04" db="EMBL/GenBank/DDBJ databases">
        <title>Sequencing of skin fungus with MAO and IRED activity.</title>
        <authorList>
            <person name="Marsaioli A.J."/>
            <person name="Bonatto J.M.C."/>
            <person name="Reis Junior O."/>
        </authorList>
    </citation>
    <scope>NUCLEOTIDE SEQUENCE</scope>
    <source>
        <strain evidence="6">30M1</strain>
    </source>
</reference>
<feature type="chain" id="PRO_5040541301" description="Carboxylic ester hydrolase" evidence="3">
    <location>
        <begin position="24"/>
        <end position="580"/>
    </location>
</feature>
<comment type="similarity">
    <text evidence="1 3">Belongs to the type-B carboxylesterase/lipase family.</text>
</comment>
<evidence type="ECO:0000259" key="5">
    <source>
        <dbReference type="Pfam" id="PF00135"/>
    </source>
</evidence>
<evidence type="ECO:0000256" key="3">
    <source>
        <dbReference type="RuleBase" id="RU361235"/>
    </source>
</evidence>
<comment type="caution">
    <text evidence="6">The sequence shown here is derived from an EMBL/GenBank/DDBJ whole genome shotgun (WGS) entry which is preliminary data.</text>
</comment>
<evidence type="ECO:0000256" key="1">
    <source>
        <dbReference type="ARBA" id="ARBA00005964"/>
    </source>
</evidence>
<feature type="domain" description="Carboxylesterase type B" evidence="5">
    <location>
        <begin position="33"/>
        <end position="523"/>
    </location>
</feature>
<dbReference type="SUPFAM" id="SSF53474">
    <property type="entry name" value="alpha/beta-Hydrolases"/>
    <property type="match status" value="1"/>
</dbReference>
<evidence type="ECO:0000256" key="2">
    <source>
        <dbReference type="ARBA" id="ARBA00022801"/>
    </source>
</evidence>
<keyword evidence="2 3" id="KW-0378">Hydrolase</keyword>
<proteinExistence type="inferred from homology"/>
<evidence type="ECO:0000313" key="7">
    <source>
        <dbReference type="Proteomes" id="UP000801428"/>
    </source>
</evidence>
<feature type="region of interest" description="Disordered" evidence="4">
    <location>
        <begin position="86"/>
        <end position="106"/>
    </location>
</feature>
<dbReference type="OrthoDB" id="408631at2759"/>
<dbReference type="Gene3D" id="3.40.50.1820">
    <property type="entry name" value="alpha/beta hydrolase"/>
    <property type="match status" value="1"/>
</dbReference>
<dbReference type="InterPro" id="IPR050309">
    <property type="entry name" value="Type-B_Carboxylest/Lipase"/>
</dbReference>
<dbReference type="PROSITE" id="PS00941">
    <property type="entry name" value="CARBOXYLESTERASE_B_2"/>
    <property type="match status" value="1"/>
</dbReference>
<keyword evidence="7" id="KW-1185">Reference proteome</keyword>
<gene>
    <name evidence="6" type="ORF">E8E13_000264</name>
</gene>
<dbReference type="EC" id="3.1.1.-" evidence="3"/>
<name>A0A9P4TF83_CURKU</name>
<dbReference type="Proteomes" id="UP000801428">
    <property type="component" value="Unassembled WGS sequence"/>
</dbReference>
<sequence length="580" mass="61050">MAPMARALVVSALWLLVGPLVSAAPLLSAQNLVVDLGYGVYQGVHNSTTQLNVWKGIRYASPPTGDLRWRAPTAPAVSRNGTVNATTFAPQCPQAPDAPGPGAPAPSGDEDCLFLNVYAPNFEPGRKLPVLVWIHGGGYGAGNGRTDMSEIINANDNNFVAVAIQYRLGAFGFLSSAEVEQNGVVNAGILDMAFALQWVQDNIGQFGGDAHRVTISGESAGGGGVMLLGIAKNGTLGSSLFSGIVAASPYLPPQYDFDAPIPTQKYSSFTSRAGCANATSTLSCLRSVDTVTLQTANTNENTASFYGNWAFLPVTEPSSGFITTLPSDSLTSKRVNGQHILVGNNANEGAPFVPSNITSTAALTTWLRGAYPDLSPSDLDTILTAYPASNSSSTTRFATSGLGPLTALDVSQLATGAQQRADNIYAEATFVCPSYWLNSAFTGGNRTSYHYQYSVPVSLHGNDVTGYFGPATPNQPPVFTKVFRQIWGGFIEAAKPTSAEGLGNLTWPAWVDDGESRMLNLNTTGGVPFVVPEQAEGVNITEFMGPGIQNDFSVVDALTWEGGRGARCEVLRSIASRIPI</sequence>
<dbReference type="PANTHER" id="PTHR11559">
    <property type="entry name" value="CARBOXYLESTERASE"/>
    <property type="match status" value="1"/>
</dbReference>
<dbReference type="InterPro" id="IPR002018">
    <property type="entry name" value="CarbesteraseB"/>
</dbReference>
<dbReference type="EMBL" id="SWKU01000010">
    <property type="protein sequence ID" value="KAF3002872.1"/>
    <property type="molecule type" value="Genomic_DNA"/>
</dbReference>
<organism evidence="6 7">
    <name type="scientific">Curvularia kusanoi</name>
    <name type="common">Cochliobolus kusanoi</name>
    <dbReference type="NCBI Taxonomy" id="90978"/>
    <lineage>
        <taxon>Eukaryota</taxon>
        <taxon>Fungi</taxon>
        <taxon>Dikarya</taxon>
        <taxon>Ascomycota</taxon>
        <taxon>Pezizomycotina</taxon>
        <taxon>Dothideomycetes</taxon>
        <taxon>Pleosporomycetidae</taxon>
        <taxon>Pleosporales</taxon>
        <taxon>Pleosporineae</taxon>
        <taxon>Pleosporaceae</taxon>
        <taxon>Curvularia</taxon>
    </lineage>
</organism>
<dbReference type="Pfam" id="PF00135">
    <property type="entry name" value="COesterase"/>
    <property type="match status" value="1"/>
</dbReference>
<dbReference type="GO" id="GO:0016787">
    <property type="term" value="F:hydrolase activity"/>
    <property type="evidence" value="ECO:0007669"/>
    <property type="project" value="UniProtKB-KW"/>
</dbReference>